<dbReference type="RefSeq" id="WP_145769064.1">
    <property type="nucleotide sequence ID" value="NZ_LR778301.1"/>
</dbReference>
<dbReference type="Proteomes" id="UP000515733">
    <property type="component" value="Chromosome"/>
</dbReference>
<dbReference type="SUPFAM" id="SSF54913">
    <property type="entry name" value="GlnB-like"/>
    <property type="match status" value="1"/>
</dbReference>
<proteinExistence type="predicted"/>
<dbReference type="PANTHER" id="PTHR30115:SF11">
    <property type="entry name" value="NITROGEN REGULATORY PROTEIN P-II HOMOLOG"/>
    <property type="match status" value="1"/>
</dbReference>
<reference evidence="1 2" key="1">
    <citation type="submission" date="2020-03" db="EMBL/GenBank/DDBJ databases">
        <authorList>
            <consortium name="Genoscope - CEA"/>
            <person name="William W."/>
        </authorList>
    </citation>
    <scope>NUCLEOTIDE SEQUENCE [LARGE SCALE GENOMIC DNA]</scope>
    <source>
        <strain evidence="2">DSM 16959</strain>
    </source>
</reference>
<dbReference type="InterPro" id="IPR015867">
    <property type="entry name" value="N-reg_PII/ATP_PRibTrfase_C"/>
</dbReference>
<dbReference type="GO" id="GO:0030234">
    <property type="term" value="F:enzyme regulator activity"/>
    <property type="evidence" value="ECO:0007669"/>
    <property type="project" value="InterPro"/>
</dbReference>
<dbReference type="PROSITE" id="PS51343">
    <property type="entry name" value="PII_GLNB_DOM"/>
    <property type="match status" value="1"/>
</dbReference>
<dbReference type="Pfam" id="PF00543">
    <property type="entry name" value="P-II"/>
    <property type="match status" value="1"/>
</dbReference>
<name>A0A6S6XSU5_9PROT</name>
<dbReference type="OrthoDB" id="8480258at2"/>
<dbReference type="InterPro" id="IPR011322">
    <property type="entry name" value="N-reg_PII-like_a/b"/>
</dbReference>
<keyword evidence="2" id="KW-1185">Reference proteome</keyword>
<dbReference type="GO" id="GO:0005524">
    <property type="term" value="F:ATP binding"/>
    <property type="evidence" value="ECO:0007669"/>
    <property type="project" value="TreeGrafter"/>
</dbReference>
<dbReference type="Gene3D" id="3.30.70.120">
    <property type="match status" value="1"/>
</dbReference>
<dbReference type="PANTHER" id="PTHR30115">
    <property type="entry name" value="NITROGEN REGULATORY PROTEIN P-II"/>
    <property type="match status" value="1"/>
</dbReference>
<gene>
    <name evidence="1" type="ORF">DENOEST_1893</name>
</gene>
<protein>
    <submittedName>
        <fullName evidence="1">Transcriptional regulator</fullName>
    </submittedName>
</protein>
<dbReference type="KEGG" id="doe:DENOEST_1893"/>
<organism evidence="1 2">
    <name type="scientific">Denitratisoma oestradiolicum</name>
    <dbReference type="NCBI Taxonomy" id="311182"/>
    <lineage>
        <taxon>Bacteria</taxon>
        <taxon>Pseudomonadati</taxon>
        <taxon>Pseudomonadota</taxon>
        <taxon>Betaproteobacteria</taxon>
        <taxon>Nitrosomonadales</taxon>
        <taxon>Sterolibacteriaceae</taxon>
        <taxon>Denitratisoma</taxon>
    </lineage>
</organism>
<dbReference type="AlphaFoldDB" id="A0A6S6XSU5"/>
<evidence type="ECO:0000313" key="1">
    <source>
        <dbReference type="EMBL" id="CAB1369058.1"/>
    </source>
</evidence>
<sequence length="113" mass="12331">MKEIKAFIRQHRIADVLQALRQSGLCELATPGASCHNITVSQVQRPLASTDPTQQHYSMELAEAVVTEYKLELACADDAADALVDAIAKAAHTGQTEAGWIFVNDIQRAVEVR</sequence>
<accession>A0A6S6XSU5</accession>
<dbReference type="PRINTS" id="PR00340">
    <property type="entry name" value="PIIGLNB"/>
</dbReference>
<dbReference type="GO" id="GO:0006808">
    <property type="term" value="P:regulation of nitrogen utilization"/>
    <property type="evidence" value="ECO:0007669"/>
    <property type="project" value="InterPro"/>
</dbReference>
<dbReference type="InterPro" id="IPR002187">
    <property type="entry name" value="N-reg_PII"/>
</dbReference>
<dbReference type="GO" id="GO:0005829">
    <property type="term" value="C:cytosol"/>
    <property type="evidence" value="ECO:0007669"/>
    <property type="project" value="TreeGrafter"/>
</dbReference>
<dbReference type="EMBL" id="LR778301">
    <property type="protein sequence ID" value="CAB1369058.1"/>
    <property type="molecule type" value="Genomic_DNA"/>
</dbReference>
<dbReference type="SMART" id="SM00938">
    <property type="entry name" value="P-II"/>
    <property type="match status" value="1"/>
</dbReference>
<evidence type="ECO:0000313" key="2">
    <source>
        <dbReference type="Proteomes" id="UP000515733"/>
    </source>
</evidence>